<keyword evidence="3" id="KW-1185">Reference proteome</keyword>
<organism evidence="2 3">
    <name type="scientific">Amycolatopsis rhizosphaerae</name>
    <dbReference type="NCBI Taxonomy" id="2053003"/>
    <lineage>
        <taxon>Bacteria</taxon>
        <taxon>Bacillati</taxon>
        <taxon>Actinomycetota</taxon>
        <taxon>Actinomycetes</taxon>
        <taxon>Pseudonocardiales</taxon>
        <taxon>Pseudonocardiaceae</taxon>
        <taxon>Amycolatopsis</taxon>
    </lineage>
</organism>
<dbReference type="EMBL" id="VJWX01000098">
    <property type="protein sequence ID" value="TVT52691.1"/>
    <property type="molecule type" value="Genomic_DNA"/>
</dbReference>
<comment type="caution">
    <text evidence="2">The sequence shown here is derived from an EMBL/GenBank/DDBJ whole genome shotgun (WGS) entry which is preliminary data.</text>
</comment>
<gene>
    <name evidence="2" type="ORF">FNH05_12665</name>
</gene>
<evidence type="ECO:0000256" key="1">
    <source>
        <dbReference type="SAM" id="SignalP"/>
    </source>
</evidence>
<dbReference type="OrthoDB" id="5175106at2"/>
<feature type="signal peptide" evidence="1">
    <location>
        <begin position="1"/>
        <end position="32"/>
    </location>
</feature>
<dbReference type="RefSeq" id="WP_144587712.1">
    <property type="nucleotide sequence ID" value="NZ_VJWX01000098.1"/>
</dbReference>
<evidence type="ECO:0000313" key="3">
    <source>
        <dbReference type="Proteomes" id="UP000320011"/>
    </source>
</evidence>
<dbReference type="Proteomes" id="UP000320011">
    <property type="component" value="Unassembled WGS sequence"/>
</dbReference>
<reference evidence="2 3" key="1">
    <citation type="submission" date="2019-07" db="EMBL/GenBank/DDBJ databases">
        <authorList>
            <person name="Duangmal K."/>
            <person name="Teo W.F.A."/>
        </authorList>
    </citation>
    <scope>NUCLEOTIDE SEQUENCE [LARGE SCALE GENOMIC DNA]</scope>
    <source>
        <strain evidence="2 3">TBRC 6029</strain>
    </source>
</reference>
<keyword evidence="1" id="KW-0732">Signal</keyword>
<feature type="chain" id="PRO_5021920359" description="PpiC domain-containing protein" evidence="1">
    <location>
        <begin position="33"/>
        <end position="330"/>
    </location>
</feature>
<accession>A0A558CV89</accession>
<protein>
    <recommendedName>
        <fullName evidence="4">PpiC domain-containing protein</fullName>
    </recommendedName>
</protein>
<dbReference type="AlphaFoldDB" id="A0A558CV89"/>
<sequence length="330" mass="34988">MRIMARPRALIAVLSACLLLAGCGSAPSQVGAAAFFDDHEIVTIDQVQSMIDKSVQEQPAARQLAQQHKLDQVGREAVRQLVLHELITRTAQQDGVSVDPNQVAQVLAQDPLAAPLSTNTVDPSQLPAQIVYRVRDHREVITDQLLLQSLGKQYFDKLAITFDYTSVVTDDGGANPVTMREKAFAKVGQMAADPDAAAKVIQADAAAGAKTSLGERVPAVQAPDFAGTVLFGVPPGTVVAFQPSAERAVWIVAVVRARDLGAQQSVDQATSPTMGQLAAIGLRLLQPRLDQLGLKINPRYGVWDPTALNLAASAAETTGLVLSVKGTPQP</sequence>
<dbReference type="PROSITE" id="PS51257">
    <property type="entry name" value="PROKAR_LIPOPROTEIN"/>
    <property type="match status" value="1"/>
</dbReference>
<dbReference type="InterPro" id="IPR027304">
    <property type="entry name" value="Trigger_fact/SurA_dom_sf"/>
</dbReference>
<evidence type="ECO:0000313" key="2">
    <source>
        <dbReference type="EMBL" id="TVT52691.1"/>
    </source>
</evidence>
<evidence type="ECO:0008006" key="4">
    <source>
        <dbReference type="Google" id="ProtNLM"/>
    </source>
</evidence>
<name>A0A558CV89_9PSEU</name>
<dbReference type="SUPFAM" id="SSF109998">
    <property type="entry name" value="Triger factor/SurA peptide-binding domain-like"/>
    <property type="match status" value="1"/>
</dbReference>
<reference evidence="2 3" key="2">
    <citation type="submission" date="2019-08" db="EMBL/GenBank/DDBJ databases">
        <title>Amycolatopsis acidicola sp. nov., isolated from peat swamp forest soil.</title>
        <authorList>
            <person name="Srisuk N."/>
        </authorList>
    </citation>
    <scope>NUCLEOTIDE SEQUENCE [LARGE SCALE GENOMIC DNA]</scope>
    <source>
        <strain evidence="2 3">TBRC 6029</strain>
    </source>
</reference>
<proteinExistence type="predicted"/>